<reference evidence="16 17" key="1">
    <citation type="submission" date="2024-10" db="EMBL/GenBank/DDBJ databases">
        <title>Updated reference genomes for cyclostephanoid diatoms.</title>
        <authorList>
            <person name="Roberts W.R."/>
            <person name="Alverson A.J."/>
        </authorList>
    </citation>
    <scope>NUCLEOTIDE SEQUENCE [LARGE SCALE GENOMIC DNA]</scope>
    <source>
        <strain evidence="16 17">AJA228-03</strain>
    </source>
</reference>
<dbReference type="InterPro" id="IPR019794">
    <property type="entry name" value="Peroxidases_AS"/>
</dbReference>
<dbReference type="GO" id="GO:0004130">
    <property type="term" value="F:cytochrome-c peroxidase activity"/>
    <property type="evidence" value="ECO:0007669"/>
    <property type="project" value="UniProtKB-EC"/>
</dbReference>
<accession>A0ABD3SC69</accession>
<dbReference type="GO" id="GO:0005759">
    <property type="term" value="C:mitochondrial matrix"/>
    <property type="evidence" value="ECO:0007669"/>
    <property type="project" value="UniProtKB-SubCell"/>
</dbReference>
<dbReference type="PANTHER" id="PTHR31356:SF58">
    <property type="entry name" value="CYTOCHROME C PEROXIDASE, MITOCHONDRIAL"/>
    <property type="match status" value="1"/>
</dbReference>
<dbReference type="CDD" id="cd00691">
    <property type="entry name" value="ascorbate_peroxidase"/>
    <property type="match status" value="1"/>
</dbReference>
<keyword evidence="3" id="KW-0575">Peroxidase</keyword>
<evidence type="ECO:0000313" key="16">
    <source>
        <dbReference type="EMBL" id="KAL3822126.1"/>
    </source>
</evidence>
<dbReference type="FunFam" id="1.10.420.10:FF:000009">
    <property type="entry name" value="Ascorbate peroxidase"/>
    <property type="match status" value="1"/>
</dbReference>
<proteinExistence type="inferred from homology"/>
<feature type="domain" description="Plant heme peroxidase family profile" evidence="15">
    <location>
        <begin position="191"/>
        <end position="392"/>
    </location>
</feature>
<evidence type="ECO:0000259" key="15">
    <source>
        <dbReference type="PROSITE" id="PS50873"/>
    </source>
</evidence>
<keyword evidence="5" id="KW-0479">Metal-binding</keyword>
<evidence type="ECO:0000256" key="9">
    <source>
        <dbReference type="ARBA" id="ARBA00023128"/>
    </source>
</evidence>
<evidence type="ECO:0000313" key="17">
    <source>
        <dbReference type="Proteomes" id="UP001530377"/>
    </source>
</evidence>
<feature type="region of interest" description="Disordered" evidence="14">
    <location>
        <begin position="236"/>
        <end position="260"/>
    </location>
</feature>
<dbReference type="Pfam" id="PF00141">
    <property type="entry name" value="peroxidase"/>
    <property type="match status" value="1"/>
</dbReference>
<evidence type="ECO:0000256" key="4">
    <source>
        <dbReference type="ARBA" id="ARBA00022617"/>
    </source>
</evidence>
<dbReference type="AlphaFoldDB" id="A0ABD3SC69"/>
<dbReference type="SUPFAM" id="SSF48113">
    <property type="entry name" value="Heme-dependent peroxidases"/>
    <property type="match status" value="1"/>
</dbReference>
<dbReference type="GO" id="GO:0005758">
    <property type="term" value="C:mitochondrial intermembrane space"/>
    <property type="evidence" value="ECO:0007669"/>
    <property type="project" value="UniProtKB-SubCell"/>
</dbReference>
<keyword evidence="6" id="KW-0809">Transit peptide</keyword>
<evidence type="ECO:0000256" key="3">
    <source>
        <dbReference type="ARBA" id="ARBA00022559"/>
    </source>
</evidence>
<dbReference type="PROSITE" id="PS00435">
    <property type="entry name" value="PEROXIDASE_1"/>
    <property type="match status" value="1"/>
</dbReference>
<evidence type="ECO:0000256" key="7">
    <source>
        <dbReference type="ARBA" id="ARBA00023002"/>
    </source>
</evidence>
<evidence type="ECO:0000256" key="11">
    <source>
        <dbReference type="ARBA" id="ARBA00040313"/>
    </source>
</evidence>
<name>A0ABD3SC69_9STRA</name>
<dbReference type="PROSITE" id="PS50873">
    <property type="entry name" value="PEROXIDASE_4"/>
    <property type="match status" value="1"/>
</dbReference>
<keyword evidence="7" id="KW-0560">Oxidoreductase</keyword>
<dbReference type="Gene3D" id="1.10.520.10">
    <property type="match status" value="1"/>
</dbReference>
<protein>
    <recommendedName>
        <fullName evidence="11">Cytochrome c peroxidase, mitochondrial</fullName>
        <ecNumber evidence="10">1.11.1.5</ecNumber>
    </recommendedName>
</protein>
<comment type="catalytic activity">
    <reaction evidence="12">
        <text>2 Fe(II)-[cytochrome c] + H2O2 + 2 H(+) = 2 Fe(III)-[cytochrome c] + 2 H2O</text>
        <dbReference type="Rhea" id="RHEA:16581"/>
        <dbReference type="Rhea" id="RHEA-COMP:10350"/>
        <dbReference type="Rhea" id="RHEA-COMP:14399"/>
        <dbReference type="ChEBI" id="CHEBI:15377"/>
        <dbReference type="ChEBI" id="CHEBI:15378"/>
        <dbReference type="ChEBI" id="CHEBI:16240"/>
        <dbReference type="ChEBI" id="CHEBI:29033"/>
        <dbReference type="ChEBI" id="CHEBI:29034"/>
        <dbReference type="EC" id="1.11.1.5"/>
    </reaction>
</comment>
<dbReference type="Proteomes" id="UP001530377">
    <property type="component" value="Unassembled WGS sequence"/>
</dbReference>
<evidence type="ECO:0000256" key="2">
    <source>
        <dbReference type="ARBA" id="ARBA00004569"/>
    </source>
</evidence>
<comment type="similarity">
    <text evidence="13">Belongs to the peroxidase family.</text>
</comment>
<evidence type="ECO:0000256" key="13">
    <source>
        <dbReference type="RuleBase" id="RU004241"/>
    </source>
</evidence>
<dbReference type="PRINTS" id="PR00459">
    <property type="entry name" value="ASPEROXIDASE"/>
</dbReference>
<dbReference type="GO" id="GO:0046872">
    <property type="term" value="F:metal ion binding"/>
    <property type="evidence" value="ECO:0007669"/>
    <property type="project" value="UniProtKB-KW"/>
</dbReference>
<evidence type="ECO:0000256" key="12">
    <source>
        <dbReference type="ARBA" id="ARBA00049265"/>
    </source>
</evidence>
<dbReference type="Gene3D" id="1.10.420.10">
    <property type="entry name" value="Peroxidase, domain 2"/>
    <property type="match status" value="1"/>
</dbReference>
<sequence>MPGIRGFSSDDGIAERNRRVTKRDVAYDVGVFGRRDATASLPREQGAATALSARWAWRRRCIVEDMVSVVRSCVFTTMISAAAKFGSRYAAPAAATGTLIALSLSPTVVEAKAESNASAVVADIAQIKQAIADIIEDDAERRGDGTSLTGTFVRLAWHCAGTYNKATGEGGSNGARMRFDPEASWGANAGLDIPRKALEVVKAKFPEISYADLYTLAGVTAVEQAGGPKIPFRLGRTDAESGETSPKECGLPDADKGSRKGTAQHVRDVFYRMGFSDKEIVALLGAHALGRCHTDRSGYWGPWTFAENTFSNEYFRLLVEERWSPKVSHNGKPWEGPDQFEDSTGKLMMLPSDMILIQDPEFRKVVEVYAKNEDAFFKDFASAFSKLLDLGVDFPSTKAWYQFW</sequence>
<keyword evidence="17" id="KW-1185">Reference proteome</keyword>
<dbReference type="InterPro" id="IPR002016">
    <property type="entry name" value="Haem_peroxidase"/>
</dbReference>
<evidence type="ECO:0000256" key="8">
    <source>
        <dbReference type="ARBA" id="ARBA00023004"/>
    </source>
</evidence>
<dbReference type="InterPro" id="IPR002207">
    <property type="entry name" value="Peroxidase_I"/>
</dbReference>
<evidence type="ECO:0000256" key="1">
    <source>
        <dbReference type="ARBA" id="ARBA00004305"/>
    </source>
</evidence>
<evidence type="ECO:0000256" key="6">
    <source>
        <dbReference type="ARBA" id="ARBA00022946"/>
    </source>
</evidence>
<dbReference type="PRINTS" id="PR00458">
    <property type="entry name" value="PEROXIDASE"/>
</dbReference>
<evidence type="ECO:0000256" key="14">
    <source>
        <dbReference type="SAM" id="MobiDB-lite"/>
    </source>
</evidence>
<comment type="subcellular location">
    <subcellularLocation>
        <location evidence="2">Mitochondrion intermembrane space</location>
    </subcellularLocation>
    <subcellularLocation>
        <location evidence="1">Mitochondrion matrix</location>
    </subcellularLocation>
</comment>
<evidence type="ECO:0000256" key="5">
    <source>
        <dbReference type="ARBA" id="ARBA00022723"/>
    </source>
</evidence>
<dbReference type="PROSITE" id="PS00436">
    <property type="entry name" value="PEROXIDASE_2"/>
    <property type="match status" value="1"/>
</dbReference>
<comment type="caution">
    <text evidence="16">The sequence shown here is derived from an EMBL/GenBank/DDBJ whole genome shotgun (WGS) entry which is preliminary data.</text>
</comment>
<dbReference type="InterPro" id="IPR019793">
    <property type="entry name" value="Peroxidases_heam-ligand_BS"/>
</dbReference>
<dbReference type="EMBL" id="JALLPB020000074">
    <property type="protein sequence ID" value="KAL3822126.1"/>
    <property type="molecule type" value="Genomic_DNA"/>
</dbReference>
<keyword evidence="8" id="KW-0408">Iron</keyword>
<dbReference type="InterPro" id="IPR044831">
    <property type="entry name" value="Ccp1-like"/>
</dbReference>
<dbReference type="PANTHER" id="PTHR31356">
    <property type="entry name" value="THYLAKOID LUMENAL 29 KDA PROTEIN, CHLOROPLASTIC-RELATED"/>
    <property type="match status" value="1"/>
</dbReference>
<keyword evidence="4" id="KW-0349">Heme</keyword>
<evidence type="ECO:0000256" key="10">
    <source>
        <dbReference type="ARBA" id="ARBA00039063"/>
    </source>
</evidence>
<dbReference type="EC" id="1.11.1.5" evidence="10"/>
<dbReference type="InterPro" id="IPR010255">
    <property type="entry name" value="Haem_peroxidase_sf"/>
</dbReference>
<gene>
    <name evidence="16" type="ORF">ACHAXA_011904</name>
</gene>
<organism evidence="16 17">
    <name type="scientific">Cyclostephanos tholiformis</name>
    <dbReference type="NCBI Taxonomy" id="382380"/>
    <lineage>
        <taxon>Eukaryota</taxon>
        <taxon>Sar</taxon>
        <taxon>Stramenopiles</taxon>
        <taxon>Ochrophyta</taxon>
        <taxon>Bacillariophyta</taxon>
        <taxon>Coscinodiscophyceae</taxon>
        <taxon>Thalassiosirophycidae</taxon>
        <taxon>Stephanodiscales</taxon>
        <taxon>Stephanodiscaceae</taxon>
        <taxon>Cyclostephanos</taxon>
    </lineage>
</organism>
<keyword evidence="9" id="KW-0496">Mitochondrion</keyword>